<dbReference type="AlphaFoldDB" id="A0A8S1KIT6"/>
<dbReference type="Proteomes" id="UP000692954">
    <property type="component" value="Unassembled WGS sequence"/>
</dbReference>
<gene>
    <name evidence="2" type="ORF">PSON_ATCC_30995.1.T0070013</name>
</gene>
<evidence type="ECO:0000313" key="2">
    <source>
        <dbReference type="EMBL" id="CAD8052792.1"/>
    </source>
</evidence>
<dbReference type="OrthoDB" id="295651at2759"/>
<keyword evidence="1" id="KW-0732">Signal</keyword>
<protein>
    <recommendedName>
        <fullName evidence="4">Transmembrane protein</fullName>
    </recommendedName>
</protein>
<sequence length="378" mass="43452">MINVLLLSIFYMAYSQRGQAICNQEIYLDVDVDEEIIDHTKLNNNTDIVLTTSKFLLLDAKLNILNTYTTPNNESHTCNLVSDHPLQNLFFLACQAAGMAPFLVAYKQIENSSYSVFGEYQAIPTISESFSKFAIVGNTLIIPQKKKIVFFTTVIQASSWYIRTTSYVLDAQFFNSTNLNISDFSLSPFQQDQQDYQRILVLDYELGVFWADAIQRSNNLIPFNNGIINVKSSYYIPYSARFRQVAQLKASQNMTQFVLQTYADSSYQFEYLLNNSYLSLSTTLSKYKDWNPFSSIRINNNIFAIPYQNYQHTVVIQLFNIAVKQNDQENNLKQEPTDLLISASIESLILYFNSNNTLVYRSDFDSLTLCTLSNYKVE</sequence>
<name>A0A8S1KIT6_9CILI</name>
<keyword evidence="3" id="KW-1185">Reference proteome</keyword>
<evidence type="ECO:0008006" key="4">
    <source>
        <dbReference type="Google" id="ProtNLM"/>
    </source>
</evidence>
<feature type="chain" id="PRO_5035793129" description="Transmembrane protein" evidence="1">
    <location>
        <begin position="16"/>
        <end position="378"/>
    </location>
</feature>
<evidence type="ECO:0000256" key="1">
    <source>
        <dbReference type="SAM" id="SignalP"/>
    </source>
</evidence>
<feature type="signal peptide" evidence="1">
    <location>
        <begin position="1"/>
        <end position="15"/>
    </location>
</feature>
<organism evidence="2 3">
    <name type="scientific">Paramecium sonneborni</name>
    <dbReference type="NCBI Taxonomy" id="65129"/>
    <lineage>
        <taxon>Eukaryota</taxon>
        <taxon>Sar</taxon>
        <taxon>Alveolata</taxon>
        <taxon>Ciliophora</taxon>
        <taxon>Intramacronucleata</taxon>
        <taxon>Oligohymenophorea</taxon>
        <taxon>Peniculida</taxon>
        <taxon>Parameciidae</taxon>
        <taxon>Paramecium</taxon>
    </lineage>
</organism>
<evidence type="ECO:0000313" key="3">
    <source>
        <dbReference type="Proteomes" id="UP000692954"/>
    </source>
</evidence>
<proteinExistence type="predicted"/>
<dbReference type="EMBL" id="CAJJDN010000007">
    <property type="protein sequence ID" value="CAD8052792.1"/>
    <property type="molecule type" value="Genomic_DNA"/>
</dbReference>
<accession>A0A8S1KIT6</accession>
<reference evidence="2" key="1">
    <citation type="submission" date="2021-01" db="EMBL/GenBank/DDBJ databases">
        <authorList>
            <consortium name="Genoscope - CEA"/>
            <person name="William W."/>
        </authorList>
    </citation>
    <scope>NUCLEOTIDE SEQUENCE</scope>
</reference>
<comment type="caution">
    <text evidence="2">The sequence shown here is derived from an EMBL/GenBank/DDBJ whole genome shotgun (WGS) entry which is preliminary data.</text>
</comment>